<evidence type="ECO:0000313" key="6">
    <source>
        <dbReference type="EMBL" id="AEI48507.1"/>
    </source>
</evidence>
<dbReference type="PANTHER" id="PTHR45867:SF3">
    <property type="entry name" value="ACID PHOSPHATASE TYPE 7"/>
    <property type="match status" value="1"/>
</dbReference>
<dbReference type="Gene3D" id="3.60.21.10">
    <property type="match status" value="1"/>
</dbReference>
<accession>A0A7U3ZJT2</accession>
<keyword evidence="1" id="KW-0732">Signal</keyword>
<dbReference type="InterPro" id="IPR015914">
    <property type="entry name" value="PAPs_N"/>
</dbReference>
<evidence type="ECO:0000259" key="4">
    <source>
        <dbReference type="Pfam" id="PF16656"/>
    </source>
</evidence>
<dbReference type="Pfam" id="PF00149">
    <property type="entry name" value="Metallophos"/>
    <property type="match status" value="1"/>
</dbReference>
<feature type="domain" description="Secretion system C-terminal sorting" evidence="5">
    <location>
        <begin position="878"/>
        <end position="952"/>
    </location>
</feature>
<dbReference type="NCBIfam" id="TIGR04183">
    <property type="entry name" value="Por_Secre_tail"/>
    <property type="match status" value="1"/>
</dbReference>
<dbReference type="InterPro" id="IPR029052">
    <property type="entry name" value="Metallo-depent_PP-like"/>
</dbReference>
<dbReference type="SUPFAM" id="SSF56300">
    <property type="entry name" value="Metallo-dependent phosphatases"/>
    <property type="match status" value="1"/>
</dbReference>
<dbReference type="PANTHER" id="PTHR45867">
    <property type="entry name" value="PURPLE ACID PHOSPHATASE"/>
    <property type="match status" value="1"/>
</dbReference>
<dbReference type="AlphaFoldDB" id="A0A7U3ZJT2"/>
<proteinExistence type="predicted"/>
<reference evidence="6 7" key="2">
    <citation type="journal article" date="2012" name="Stand. Genomic Sci.">
        <title>Complete genome sequence of the aquatic bacterium Runella slithyformis type strain (LSU 4(T)).</title>
        <authorList>
            <person name="Copeland A."/>
            <person name="Zhang X."/>
            <person name="Misra M."/>
            <person name="Lapidus A."/>
            <person name="Nolan M."/>
            <person name="Lucas S."/>
            <person name="Deshpande S."/>
            <person name="Cheng J.F."/>
            <person name="Tapia R."/>
            <person name="Goodwin L.A."/>
            <person name="Pitluck S."/>
            <person name="Liolios K."/>
            <person name="Pagani I."/>
            <person name="Ivanova N."/>
            <person name="Mikhailova N."/>
            <person name="Pati A."/>
            <person name="Chen A."/>
            <person name="Palaniappan K."/>
            <person name="Land M."/>
            <person name="Hauser L."/>
            <person name="Pan C."/>
            <person name="Jeffries C.D."/>
            <person name="Detter J.C."/>
            <person name="Brambilla E.M."/>
            <person name="Rohde M."/>
            <person name="Djao O.D."/>
            <person name="Goker M."/>
            <person name="Sikorski J."/>
            <person name="Tindall B.J."/>
            <person name="Woyke T."/>
            <person name="Bristow J."/>
            <person name="Eisen J.A."/>
            <person name="Markowitz V."/>
            <person name="Hugenholtz P."/>
            <person name="Kyrpides N.C."/>
            <person name="Klenk H.P."/>
            <person name="Mavromatis K."/>
        </authorList>
    </citation>
    <scope>NUCLEOTIDE SEQUENCE [LARGE SCALE GENOMIC DNA]</scope>
    <source>
        <strain evidence="7">ATCC 29530 / DSM 19594 / LMG 11500 / NCIMB 11436 / LSU 4</strain>
    </source>
</reference>
<dbReference type="CDD" id="cd00839">
    <property type="entry name" value="MPP_PAPs"/>
    <property type="match status" value="1"/>
</dbReference>
<feature type="domain" description="Calcineurin-like phosphoesterase" evidence="3">
    <location>
        <begin position="122"/>
        <end position="330"/>
    </location>
</feature>
<keyword evidence="7" id="KW-1185">Reference proteome</keyword>
<dbReference type="GO" id="GO:0003993">
    <property type="term" value="F:acid phosphatase activity"/>
    <property type="evidence" value="ECO:0007669"/>
    <property type="project" value="InterPro"/>
</dbReference>
<dbReference type="KEGG" id="rsi:Runsl_2092"/>
<dbReference type="InterPro" id="IPR026444">
    <property type="entry name" value="Secre_tail"/>
</dbReference>
<dbReference type="EMBL" id="CP002859">
    <property type="protein sequence ID" value="AEI48507.1"/>
    <property type="molecule type" value="Genomic_DNA"/>
</dbReference>
<dbReference type="Proteomes" id="UP000000493">
    <property type="component" value="Chromosome"/>
</dbReference>
<gene>
    <name evidence="6" type="ordered locus">Runsl_2092</name>
</gene>
<name>A0A7U3ZJT2_RUNSL</name>
<dbReference type="InterPro" id="IPR008963">
    <property type="entry name" value="Purple_acid_Pase-like_N"/>
</dbReference>
<dbReference type="GO" id="GO:0046872">
    <property type="term" value="F:metal ion binding"/>
    <property type="evidence" value="ECO:0007669"/>
    <property type="project" value="InterPro"/>
</dbReference>
<dbReference type="RefSeq" id="WP_013927818.1">
    <property type="nucleotide sequence ID" value="NC_015703.1"/>
</dbReference>
<evidence type="ECO:0000259" key="3">
    <source>
        <dbReference type="Pfam" id="PF00149"/>
    </source>
</evidence>
<feature type="domain" description="Purple acid phosphatase N-terminal" evidence="4">
    <location>
        <begin position="32"/>
        <end position="111"/>
    </location>
</feature>
<dbReference type="Pfam" id="PF18962">
    <property type="entry name" value="Por_Secre_tail"/>
    <property type="match status" value="1"/>
</dbReference>
<dbReference type="InterPro" id="IPR004843">
    <property type="entry name" value="Calcineurin-like_PHP"/>
</dbReference>
<sequence>MSFSLRQAFLLFIFLMTVIMRGGAQKIIRGPYLQLGTPTSIVIRWRTDAAGNSKVTFGLTADQRNRSVVDEAVTTEHEVKLFDLQPNTFYYYSLGTTGEVQGSGNDYYFKTAGPAGSKQKVRIWVMGDMGSGSPNQVSVRDSYMTGIKNNNRATDLVLLLGDNAYGTGTDEEYQNNFFNVYQNHFLRNNVLWAIPGNHEYYSGAQTKREVPFFKIFSFPQKGEAGGVASGSKMYYSFDYANVHFVGLDSYGIEDEKYRLYDTLGPQVQWLTKDLAANKQPWTIVMFHHPPYTKNSHDSDAESELIQMRKNLTPILERFKVDLVLSGHSHLYERSRPMRGHTGSADTFDADIHLLSTSSGRYDGSPNSCAYIKNPSTEGVIYTVVGSSGQNNGFNGVPHPAMPFKNATVGGSAYIDVEDNRLDFNWLGADQIVHDQFTIFKNVNKTTDVKARLGETVTLTPSWKGSCRWPDGSRTSTKEFTIVSDTVLFVRDSPGCLQDRFNIEVFPRPQITTQNLASVCSGASLSVPFSVTNTEAAKWTYTAQLSDAQGSFTSPVSLGSGSGTPLTANIPSNLPAGEGYKIRVIANAKGFEYTASAGFSIRQKATATLKGDATIDVGKTAALTLMFTGAAPWTYRLSDNTGGTTSANPLTLTVNPLKTTVYSLTEITNACGAGSPAGSVRVAVIPRIETALPASVVVCNGTDVNVPFTQVGEFETAVNYVTQLSSKEGDFLAPTFIGSGSQSPLKATVPLSVPIGSGYRIRIVVENNATVNSTPSGVFTIRQRASATISGDTAIRLEERAPLTLRFEGTSPRTYVLSDNSTNTTGDSPYVVTVTPTIPTVYTLKSVSNVCGVGSVNGSALVKVLITGTLQEEESKIRIFPNPAQTKVKVEVNALQSRALSWVLMNIDGQVVKEGNGRKNQRSNFEIDVVELPSGTYVLRIALEEQTFVRKLVKL</sequence>
<evidence type="ECO:0000313" key="7">
    <source>
        <dbReference type="Proteomes" id="UP000000493"/>
    </source>
</evidence>
<protein>
    <submittedName>
        <fullName evidence="6">Metallophosphoesterase</fullName>
    </submittedName>
</protein>
<dbReference type="Gene3D" id="2.60.40.380">
    <property type="entry name" value="Purple acid phosphatase-like, N-terminal"/>
    <property type="match status" value="1"/>
</dbReference>
<keyword evidence="2" id="KW-0325">Glycoprotein</keyword>
<reference evidence="7" key="1">
    <citation type="submission" date="2011-06" db="EMBL/GenBank/DDBJ databases">
        <title>The complete genome of chromosome of Runella slithyformis DSM 19594.</title>
        <authorList>
            <consortium name="US DOE Joint Genome Institute (JGI-PGF)"/>
            <person name="Lucas S."/>
            <person name="Han J."/>
            <person name="Lapidus A."/>
            <person name="Bruce D."/>
            <person name="Goodwin L."/>
            <person name="Pitluck S."/>
            <person name="Peters L."/>
            <person name="Kyrpides N."/>
            <person name="Mavromatis K."/>
            <person name="Ivanova N."/>
            <person name="Ovchinnikova G."/>
            <person name="Zhang X."/>
            <person name="Misra M."/>
            <person name="Detter J.C."/>
            <person name="Tapia R."/>
            <person name="Han C."/>
            <person name="Land M."/>
            <person name="Hauser L."/>
            <person name="Markowitz V."/>
            <person name="Cheng J.-F."/>
            <person name="Hugenholtz P."/>
            <person name="Woyke T."/>
            <person name="Wu D."/>
            <person name="Tindall B."/>
            <person name="Faehrich R."/>
            <person name="Brambilla E."/>
            <person name="Klenk H.-P."/>
            <person name="Eisen J.A."/>
        </authorList>
    </citation>
    <scope>NUCLEOTIDE SEQUENCE [LARGE SCALE GENOMIC DNA]</scope>
    <source>
        <strain evidence="7">ATCC 29530 / DSM 19594 / LMG 11500 / NCIMB 11436 / LSU 4</strain>
    </source>
</reference>
<evidence type="ECO:0000256" key="1">
    <source>
        <dbReference type="ARBA" id="ARBA00022729"/>
    </source>
</evidence>
<evidence type="ECO:0000256" key="2">
    <source>
        <dbReference type="ARBA" id="ARBA00023180"/>
    </source>
</evidence>
<organism evidence="6 7">
    <name type="scientific">Runella slithyformis (strain ATCC 29530 / DSM 19594 / LMG 11500 / NCIMB 11436 / LSU 4)</name>
    <dbReference type="NCBI Taxonomy" id="761193"/>
    <lineage>
        <taxon>Bacteria</taxon>
        <taxon>Pseudomonadati</taxon>
        <taxon>Bacteroidota</taxon>
        <taxon>Cytophagia</taxon>
        <taxon>Cytophagales</taxon>
        <taxon>Spirosomataceae</taxon>
        <taxon>Runella</taxon>
    </lineage>
</organism>
<dbReference type="Pfam" id="PF16656">
    <property type="entry name" value="Pur_ac_phosph_N"/>
    <property type="match status" value="1"/>
</dbReference>
<evidence type="ECO:0000259" key="5">
    <source>
        <dbReference type="Pfam" id="PF18962"/>
    </source>
</evidence>
<dbReference type="InterPro" id="IPR041792">
    <property type="entry name" value="MPP_PAP"/>
</dbReference>
<dbReference type="SUPFAM" id="SSF49363">
    <property type="entry name" value="Purple acid phosphatase, N-terminal domain"/>
    <property type="match status" value="1"/>
</dbReference>